<dbReference type="PANTHER" id="PTHR24421:SF10">
    <property type="entry name" value="NITRATE_NITRITE SENSOR PROTEIN NARQ"/>
    <property type="match status" value="1"/>
</dbReference>
<proteinExistence type="predicted"/>
<dbReference type="GO" id="GO:0000155">
    <property type="term" value="F:phosphorelay sensor kinase activity"/>
    <property type="evidence" value="ECO:0007669"/>
    <property type="project" value="InterPro"/>
</dbReference>
<feature type="domain" description="Signal transduction histidine kinase subgroup 3 dimerisation and phosphoacceptor" evidence="11">
    <location>
        <begin position="193"/>
        <end position="268"/>
    </location>
</feature>
<evidence type="ECO:0000256" key="8">
    <source>
        <dbReference type="ARBA" id="ARBA00023012"/>
    </source>
</evidence>
<sequence length="430" mass="46772">MSFFLPGELREQPSGGPPRRSARDWLVDTALFLWAVVWWAAMTSLLQDHDYLPHWLVVTDPVLGGLLCLSLWWRRRFPLAVALLAVPANALTDSAFGALMVVILSTAMRLPWRSATVVLVLYLGSGAPYLLIYTKPHEGGWPVVAFALAYYLVFFAWGRAARARRQLVLRLREDAERARVDHARRLGAARRAERRAIAREMHDVLAHRISLLSVHAGALAYRTEQTAAGGGPALDETEIAESAAVIRDNAHQALDELREVLHVLRADEEDDEHGPAPGATVGQGGGPHRPQPGLALIGTLVSQARESGQRVRYEDALPGAEPAPRAQLQRTAYRVVQEGLTNARKHAPGAQVTVRLTGAPGHGLTVRVSNPLPDSTAASGIPGANAGLTGLRERLELEDGTLHHGVSDGVFTLLARLPWPHAERRPGPHP</sequence>
<feature type="transmembrane region" description="Helical" evidence="10">
    <location>
        <begin position="115"/>
        <end position="133"/>
    </location>
</feature>
<dbReference type="GO" id="GO:0046983">
    <property type="term" value="F:protein dimerization activity"/>
    <property type="evidence" value="ECO:0007669"/>
    <property type="project" value="InterPro"/>
</dbReference>
<feature type="region of interest" description="Disordered" evidence="9">
    <location>
        <begin position="268"/>
        <end position="290"/>
    </location>
</feature>
<evidence type="ECO:0000256" key="4">
    <source>
        <dbReference type="ARBA" id="ARBA00022679"/>
    </source>
</evidence>
<dbReference type="InterPro" id="IPR050482">
    <property type="entry name" value="Sensor_HK_TwoCompSys"/>
</dbReference>
<dbReference type="Pfam" id="PF07730">
    <property type="entry name" value="HisKA_3"/>
    <property type="match status" value="1"/>
</dbReference>
<keyword evidence="3" id="KW-0597">Phosphoprotein</keyword>
<dbReference type="EC" id="2.7.13.3" evidence="2"/>
<keyword evidence="8" id="KW-0902">Two-component regulatory system</keyword>
<evidence type="ECO:0000256" key="5">
    <source>
        <dbReference type="ARBA" id="ARBA00022741"/>
    </source>
</evidence>
<protein>
    <recommendedName>
        <fullName evidence="2">histidine kinase</fullName>
        <ecNumber evidence="2">2.7.13.3</ecNumber>
    </recommendedName>
</protein>
<evidence type="ECO:0000259" key="11">
    <source>
        <dbReference type="Pfam" id="PF07730"/>
    </source>
</evidence>
<dbReference type="PANTHER" id="PTHR24421">
    <property type="entry name" value="NITRATE/NITRITE SENSOR PROTEIN NARX-RELATED"/>
    <property type="match status" value="1"/>
</dbReference>
<feature type="transmembrane region" description="Helical" evidence="10">
    <location>
        <begin position="25"/>
        <end position="42"/>
    </location>
</feature>
<keyword evidence="6 12" id="KW-0418">Kinase</keyword>
<comment type="caution">
    <text evidence="12">The sequence shown here is derived from an EMBL/GenBank/DDBJ whole genome shotgun (WGS) entry which is preliminary data.</text>
</comment>
<dbReference type="Gene3D" id="3.30.565.10">
    <property type="entry name" value="Histidine kinase-like ATPase, C-terminal domain"/>
    <property type="match status" value="1"/>
</dbReference>
<feature type="region of interest" description="Disordered" evidence="9">
    <location>
        <begin position="1"/>
        <end position="20"/>
    </location>
</feature>
<dbReference type="RefSeq" id="WP_165301233.1">
    <property type="nucleotide sequence ID" value="NZ_JAAKZZ010000324.1"/>
</dbReference>
<evidence type="ECO:0000313" key="12">
    <source>
        <dbReference type="EMBL" id="NGO71601.1"/>
    </source>
</evidence>
<feature type="transmembrane region" description="Helical" evidence="10">
    <location>
        <begin position="54"/>
        <end position="73"/>
    </location>
</feature>
<gene>
    <name evidence="12" type="ORF">G5C65_25270</name>
</gene>
<keyword evidence="7" id="KW-0067">ATP-binding</keyword>
<dbReference type="Proteomes" id="UP000477722">
    <property type="component" value="Unassembled WGS sequence"/>
</dbReference>
<dbReference type="AlphaFoldDB" id="A0A6G4X4L1"/>
<accession>A0A6G4X4L1</accession>
<keyword evidence="10" id="KW-0812">Transmembrane</keyword>
<dbReference type="GO" id="GO:0016020">
    <property type="term" value="C:membrane"/>
    <property type="evidence" value="ECO:0007669"/>
    <property type="project" value="InterPro"/>
</dbReference>
<keyword evidence="10" id="KW-1133">Transmembrane helix</keyword>
<dbReference type="GO" id="GO:0005524">
    <property type="term" value="F:ATP binding"/>
    <property type="evidence" value="ECO:0007669"/>
    <property type="project" value="UniProtKB-KW"/>
</dbReference>
<evidence type="ECO:0000256" key="6">
    <source>
        <dbReference type="ARBA" id="ARBA00022777"/>
    </source>
</evidence>
<evidence type="ECO:0000313" key="13">
    <source>
        <dbReference type="Proteomes" id="UP000477722"/>
    </source>
</evidence>
<keyword evidence="13" id="KW-1185">Reference proteome</keyword>
<evidence type="ECO:0000256" key="2">
    <source>
        <dbReference type="ARBA" id="ARBA00012438"/>
    </source>
</evidence>
<dbReference type="InterPro" id="IPR011712">
    <property type="entry name" value="Sig_transdc_His_kin_sub3_dim/P"/>
</dbReference>
<keyword evidence="10" id="KW-0472">Membrane</keyword>
<dbReference type="Gene3D" id="1.20.5.1930">
    <property type="match status" value="1"/>
</dbReference>
<feature type="transmembrane region" description="Helical" evidence="10">
    <location>
        <begin position="139"/>
        <end position="157"/>
    </location>
</feature>
<evidence type="ECO:0000256" key="10">
    <source>
        <dbReference type="SAM" id="Phobius"/>
    </source>
</evidence>
<evidence type="ECO:0000256" key="1">
    <source>
        <dbReference type="ARBA" id="ARBA00000085"/>
    </source>
</evidence>
<reference evidence="12 13" key="1">
    <citation type="submission" date="2020-02" db="EMBL/GenBank/DDBJ databases">
        <title>Whole-genome analyses of novel actinobacteria.</title>
        <authorList>
            <person name="Sahin N."/>
            <person name="Tatar D."/>
        </authorList>
    </citation>
    <scope>NUCLEOTIDE SEQUENCE [LARGE SCALE GENOMIC DNA]</scope>
    <source>
        <strain evidence="12 13">SB3404</strain>
    </source>
</reference>
<organism evidence="12 13">
    <name type="scientific">Streptomyces boncukensis</name>
    <dbReference type="NCBI Taxonomy" id="2711219"/>
    <lineage>
        <taxon>Bacteria</taxon>
        <taxon>Bacillati</taxon>
        <taxon>Actinomycetota</taxon>
        <taxon>Actinomycetes</taxon>
        <taxon>Kitasatosporales</taxon>
        <taxon>Streptomycetaceae</taxon>
        <taxon>Streptomyces</taxon>
    </lineage>
</organism>
<keyword evidence="4" id="KW-0808">Transferase</keyword>
<evidence type="ECO:0000256" key="3">
    <source>
        <dbReference type="ARBA" id="ARBA00022553"/>
    </source>
</evidence>
<dbReference type="InterPro" id="IPR036890">
    <property type="entry name" value="HATPase_C_sf"/>
</dbReference>
<dbReference type="EMBL" id="JAAKZZ010000324">
    <property type="protein sequence ID" value="NGO71601.1"/>
    <property type="molecule type" value="Genomic_DNA"/>
</dbReference>
<evidence type="ECO:0000256" key="9">
    <source>
        <dbReference type="SAM" id="MobiDB-lite"/>
    </source>
</evidence>
<feature type="transmembrane region" description="Helical" evidence="10">
    <location>
        <begin position="79"/>
        <end position="103"/>
    </location>
</feature>
<evidence type="ECO:0000256" key="7">
    <source>
        <dbReference type="ARBA" id="ARBA00022840"/>
    </source>
</evidence>
<comment type="catalytic activity">
    <reaction evidence="1">
        <text>ATP + protein L-histidine = ADP + protein N-phospho-L-histidine.</text>
        <dbReference type="EC" id="2.7.13.3"/>
    </reaction>
</comment>
<name>A0A6G4X4L1_9ACTN</name>
<dbReference type="CDD" id="cd16917">
    <property type="entry name" value="HATPase_UhpB-NarQ-NarX-like"/>
    <property type="match status" value="1"/>
</dbReference>
<keyword evidence="5" id="KW-0547">Nucleotide-binding</keyword>